<evidence type="ECO:0000256" key="1">
    <source>
        <dbReference type="ARBA" id="ARBA00000274"/>
    </source>
</evidence>
<sequence length="184" mass="19566">MKRICVYCGSRSGRGAGYTEAAAALSDALCNRDLGLVYGGASVGMMGTVADGVLARGGEAIGVIPESLVSQEVAHQGLSELIVTPDMHERKKVMADRADGFIAMPGGLGTLEELFEILTWAQLRFHAKPCGLLNVNGYYDSLVAFLDNAVSEGFIHPDHRAFLKVADDPAALLEMLGFQAPEPR</sequence>
<dbReference type="GO" id="GO:0009691">
    <property type="term" value="P:cytokinin biosynthetic process"/>
    <property type="evidence" value="ECO:0007669"/>
    <property type="project" value="UniProtKB-UniRule"/>
</dbReference>
<keyword evidence="3" id="KW-0203">Cytokinin biosynthesis</keyword>
<dbReference type="PANTHER" id="PTHR31223">
    <property type="entry name" value="LOG FAMILY PROTEIN YJL055W"/>
    <property type="match status" value="1"/>
</dbReference>
<dbReference type="RefSeq" id="WP_133734667.1">
    <property type="nucleotide sequence ID" value="NZ_SOAX01000001.1"/>
</dbReference>
<dbReference type="Gene3D" id="3.40.50.450">
    <property type="match status" value="1"/>
</dbReference>
<dbReference type="EMBL" id="SOAX01000001">
    <property type="protein sequence ID" value="TDT44271.1"/>
    <property type="molecule type" value="Genomic_DNA"/>
</dbReference>
<dbReference type="GO" id="GO:0005829">
    <property type="term" value="C:cytosol"/>
    <property type="evidence" value="ECO:0007669"/>
    <property type="project" value="TreeGrafter"/>
</dbReference>
<dbReference type="OrthoDB" id="9801098at2"/>
<dbReference type="EC" id="3.2.2.n1" evidence="3"/>
<evidence type="ECO:0000313" key="5">
    <source>
        <dbReference type="Proteomes" id="UP000295830"/>
    </source>
</evidence>
<evidence type="ECO:0000256" key="3">
    <source>
        <dbReference type="RuleBase" id="RU363015"/>
    </source>
</evidence>
<evidence type="ECO:0000313" key="4">
    <source>
        <dbReference type="EMBL" id="TDT44271.1"/>
    </source>
</evidence>
<organism evidence="4 5">
    <name type="scientific">Halospina denitrificans</name>
    <dbReference type="NCBI Taxonomy" id="332522"/>
    <lineage>
        <taxon>Bacteria</taxon>
        <taxon>Pseudomonadati</taxon>
        <taxon>Pseudomonadota</taxon>
        <taxon>Gammaproteobacteria</taxon>
        <taxon>Halospina</taxon>
    </lineage>
</organism>
<dbReference type="PANTHER" id="PTHR31223:SF70">
    <property type="entry name" value="LOG FAMILY PROTEIN YJL055W"/>
    <property type="match status" value="1"/>
</dbReference>
<keyword evidence="5" id="KW-1185">Reference proteome</keyword>
<dbReference type="Proteomes" id="UP000295830">
    <property type="component" value="Unassembled WGS sequence"/>
</dbReference>
<dbReference type="Pfam" id="PF03641">
    <property type="entry name" value="Lysine_decarbox"/>
    <property type="match status" value="1"/>
</dbReference>
<dbReference type="SUPFAM" id="SSF102405">
    <property type="entry name" value="MCP/YpsA-like"/>
    <property type="match status" value="1"/>
</dbReference>
<dbReference type="AlphaFoldDB" id="A0A4R7K0I0"/>
<comment type="similarity">
    <text evidence="2 3">Belongs to the LOG family.</text>
</comment>
<accession>A0A4R7K0I0</accession>
<dbReference type="GO" id="GO:0008714">
    <property type="term" value="F:AMP nucleosidase activity"/>
    <property type="evidence" value="ECO:0007669"/>
    <property type="project" value="UniProtKB-EC"/>
</dbReference>
<evidence type="ECO:0000256" key="2">
    <source>
        <dbReference type="ARBA" id="ARBA00006763"/>
    </source>
</evidence>
<reference evidence="4 5" key="1">
    <citation type="submission" date="2019-03" db="EMBL/GenBank/DDBJ databases">
        <title>Genomic Encyclopedia of Type Strains, Phase IV (KMG-IV): sequencing the most valuable type-strain genomes for metagenomic binning, comparative biology and taxonomic classification.</title>
        <authorList>
            <person name="Goeker M."/>
        </authorList>
    </citation>
    <scope>NUCLEOTIDE SEQUENCE [LARGE SCALE GENOMIC DNA]</scope>
    <source>
        <strain evidence="4 5">DSM 15505</strain>
    </source>
</reference>
<protein>
    <recommendedName>
        <fullName evidence="3">Cytokinin riboside 5'-monophosphate phosphoribohydrolase</fullName>
        <ecNumber evidence="3">3.2.2.n1</ecNumber>
    </recommendedName>
</protein>
<gene>
    <name evidence="4" type="ORF">DES49_0372</name>
</gene>
<comment type="caution">
    <text evidence="4">The sequence shown here is derived from an EMBL/GenBank/DDBJ whole genome shotgun (WGS) entry which is preliminary data.</text>
</comment>
<comment type="catalytic activity">
    <reaction evidence="1">
        <text>AMP + H2O = D-ribose 5-phosphate + adenine</text>
        <dbReference type="Rhea" id="RHEA:20129"/>
        <dbReference type="ChEBI" id="CHEBI:15377"/>
        <dbReference type="ChEBI" id="CHEBI:16708"/>
        <dbReference type="ChEBI" id="CHEBI:78346"/>
        <dbReference type="ChEBI" id="CHEBI:456215"/>
        <dbReference type="EC" id="3.2.2.4"/>
    </reaction>
</comment>
<name>A0A4R7K0I0_9GAMM</name>
<dbReference type="InterPro" id="IPR031100">
    <property type="entry name" value="LOG_fam"/>
</dbReference>
<proteinExistence type="inferred from homology"/>
<dbReference type="InterPro" id="IPR005269">
    <property type="entry name" value="LOG"/>
</dbReference>
<keyword evidence="3" id="KW-0378">Hydrolase</keyword>
<dbReference type="NCBIfam" id="TIGR00730">
    <property type="entry name" value="Rossman fold protein, TIGR00730 family"/>
    <property type="match status" value="1"/>
</dbReference>